<dbReference type="Pfam" id="PF11969">
    <property type="entry name" value="DcpS_C"/>
    <property type="match status" value="1"/>
</dbReference>
<organism evidence="7 8">
    <name type="scientific">Allacma fusca</name>
    <dbReference type="NCBI Taxonomy" id="39272"/>
    <lineage>
        <taxon>Eukaryota</taxon>
        <taxon>Metazoa</taxon>
        <taxon>Ecdysozoa</taxon>
        <taxon>Arthropoda</taxon>
        <taxon>Hexapoda</taxon>
        <taxon>Collembola</taxon>
        <taxon>Symphypleona</taxon>
        <taxon>Sminthuridae</taxon>
        <taxon>Allacma</taxon>
    </lineage>
</organism>
<comment type="caution">
    <text evidence="7">The sequence shown here is derived from an EMBL/GenBank/DDBJ whole genome shotgun (WGS) entry which is preliminary data.</text>
</comment>
<evidence type="ECO:0000256" key="3">
    <source>
        <dbReference type="ARBA" id="ARBA00039802"/>
    </source>
</evidence>
<dbReference type="AlphaFoldDB" id="A0A8J2LRA0"/>
<dbReference type="GO" id="GO:0000166">
    <property type="term" value="F:nucleotide binding"/>
    <property type="evidence" value="ECO:0007669"/>
    <property type="project" value="UniProtKB-KW"/>
</dbReference>
<dbReference type="PROSITE" id="PS51084">
    <property type="entry name" value="HIT_2"/>
    <property type="match status" value="1"/>
</dbReference>
<dbReference type="EMBL" id="CAJVCH010540311">
    <property type="protein sequence ID" value="CAG7826580.1"/>
    <property type="molecule type" value="Genomic_DNA"/>
</dbReference>
<evidence type="ECO:0000256" key="1">
    <source>
        <dbReference type="ARBA" id="ARBA00022741"/>
    </source>
</evidence>
<feature type="short sequence motif" description="Histidine triad motif" evidence="5">
    <location>
        <begin position="130"/>
        <end position="134"/>
    </location>
</feature>
<dbReference type="GO" id="GO:0016787">
    <property type="term" value="F:hydrolase activity"/>
    <property type="evidence" value="ECO:0007669"/>
    <property type="project" value="UniProtKB-KW"/>
</dbReference>
<reference evidence="7" key="1">
    <citation type="submission" date="2021-06" db="EMBL/GenBank/DDBJ databases">
        <authorList>
            <person name="Hodson N. C."/>
            <person name="Mongue J. A."/>
            <person name="Jaron S. K."/>
        </authorList>
    </citation>
    <scope>NUCLEOTIDE SEQUENCE</scope>
</reference>
<evidence type="ECO:0000256" key="4">
    <source>
        <dbReference type="ARBA" id="ARBA00042361"/>
    </source>
</evidence>
<evidence type="ECO:0000259" key="6">
    <source>
        <dbReference type="PROSITE" id="PS51084"/>
    </source>
</evidence>
<protein>
    <recommendedName>
        <fullName evidence="3">Adenosine 5'-monophosphoramidase HINT3</fullName>
    </recommendedName>
    <alternativeName>
        <fullName evidence="4">Histidine triad nucleotide-binding protein 3</fullName>
    </alternativeName>
</protein>
<proteinExistence type="predicted"/>
<evidence type="ECO:0000256" key="2">
    <source>
        <dbReference type="ARBA" id="ARBA00022801"/>
    </source>
</evidence>
<evidence type="ECO:0000313" key="7">
    <source>
        <dbReference type="EMBL" id="CAG7826580.1"/>
    </source>
</evidence>
<keyword evidence="1" id="KW-0547">Nucleotide-binding</keyword>
<dbReference type="InterPro" id="IPR011146">
    <property type="entry name" value="HIT-like"/>
</dbReference>
<accession>A0A8J2LRA0</accession>
<dbReference type="OrthoDB" id="1915375at2759"/>
<dbReference type="Proteomes" id="UP000708208">
    <property type="component" value="Unassembled WGS sequence"/>
</dbReference>
<keyword evidence="8" id="KW-1185">Reference proteome</keyword>
<dbReference type="PANTHER" id="PTHR12486:SF5">
    <property type="entry name" value="ADENOSINE 5'-MONOPHOSPHORAMIDASE HINT3"/>
    <property type="match status" value="1"/>
</dbReference>
<feature type="domain" description="HIT" evidence="6">
    <location>
        <begin position="25"/>
        <end position="147"/>
    </location>
</feature>
<keyword evidence="2" id="KW-0378">Hydrolase</keyword>
<dbReference type="PANTHER" id="PTHR12486">
    <property type="entry name" value="APRATAXIN-RELATED"/>
    <property type="match status" value="1"/>
</dbReference>
<evidence type="ECO:0000256" key="5">
    <source>
        <dbReference type="PROSITE-ProRule" id="PRU00464"/>
    </source>
</evidence>
<evidence type="ECO:0000313" key="8">
    <source>
        <dbReference type="Proteomes" id="UP000708208"/>
    </source>
</evidence>
<name>A0A8J2LRA0_9HEXA</name>
<gene>
    <name evidence="7" type="ORF">AFUS01_LOCUS36627</name>
</gene>
<sequence>MSVGATQRPSLTTPDGEGNNRDKCLFCRIVDERSQDLTNLIYKDDEIVVFPDIRPAAKYHYLIVPREHIKNAKELTATHIRLVDRLVEVGQKIVNDKIIADHTAEGKQANLQEFPKVLGYHWPPFHTIAHLHLHVIAPSNEMGFISRTIFRPNSWWFVTPEYVKERLSKDVILPCGSETSNKSACDL</sequence>